<reference evidence="1" key="1">
    <citation type="journal article" date="2020" name="Stud. Mycol.">
        <title>101 Dothideomycetes genomes: a test case for predicting lifestyles and emergence of pathogens.</title>
        <authorList>
            <person name="Haridas S."/>
            <person name="Albert R."/>
            <person name="Binder M."/>
            <person name="Bloem J."/>
            <person name="Labutti K."/>
            <person name="Salamov A."/>
            <person name="Andreopoulos B."/>
            <person name="Baker S."/>
            <person name="Barry K."/>
            <person name="Bills G."/>
            <person name="Bluhm B."/>
            <person name="Cannon C."/>
            <person name="Castanera R."/>
            <person name="Culley D."/>
            <person name="Daum C."/>
            <person name="Ezra D."/>
            <person name="Gonzalez J."/>
            <person name="Henrissat B."/>
            <person name="Kuo A."/>
            <person name="Liang C."/>
            <person name="Lipzen A."/>
            <person name="Lutzoni F."/>
            <person name="Magnuson J."/>
            <person name="Mondo S."/>
            <person name="Nolan M."/>
            <person name="Ohm R."/>
            <person name="Pangilinan J."/>
            <person name="Park H.-J."/>
            <person name="Ramirez L."/>
            <person name="Alfaro M."/>
            <person name="Sun H."/>
            <person name="Tritt A."/>
            <person name="Yoshinaga Y."/>
            <person name="Zwiers L.-H."/>
            <person name="Turgeon B."/>
            <person name="Goodwin S."/>
            <person name="Spatafora J."/>
            <person name="Crous P."/>
            <person name="Grigoriev I."/>
        </authorList>
    </citation>
    <scope>NUCLEOTIDE SEQUENCE</scope>
    <source>
        <strain evidence="1">CBS 525.71</strain>
    </source>
</reference>
<dbReference type="Proteomes" id="UP000799754">
    <property type="component" value="Unassembled WGS sequence"/>
</dbReference>
<sequence length="229" mass="25551">MVNVYLASDPNFMLPWTSFILGLFIGATGLCFDLASDLLHSAVEPKGHSEDQSTNPRQIHTSARVVKFIKNEAGPQTDNIPQPVDGIVQEPEILQSAIFLGDKSRSKEPDMERSDPLSAPGKHPDSLDDLCDLESYVYEQEADRPFTLQNLLIDPICELHCRPSYSVSSTHHFRMARIQAPLPNHLRYRYKNWLTSSSCSCVATLSAKGMLTCLINTTFEISAKRLGRS</sequence>
<evidence type="ECO:0000313" key="2">
    <source>
        <dbReference type="Proteomes" id="UP000799754"/>
    </source>
</evidence>
<gene>
    <name evidence="1" type="ORF">BU25DRAFT_449937</name>
</gene>
<name>A0ACB6RU36_9PLEO</name>
<keyword evidence="2" id="KW-1185">Reference proteome</keyword>
<accession>A0ACB6RU36</accession>
<protein>
    <submittedName>
        <fullName evidence="1">Uncharacterized protein</fullName>
    </submittedName>
</protein>
<organism evidence="1 2">
    <name type="scientific">Macroventuria anomochaeta</name>
    <dbReference type="NCBI Taxonomy" id="301207"/>
    <lineage>
        <taxon>Eukaryota</taxon>
        <taxon>Fungi</taxon>
        <taxon>Dikarya</taxon>
        <taxon>Ascomycota</taxon>
        <taxon>Pezizomycotina</taxon>
        <taxon>Dothideomycetes</taxon>
        <taxon>Pleosporomycetidae</taxon>
        <taxon>Pleosporales</taxon>
        <taxon>Pleosporineae</taxon>
        <taxon>Didymellaceae</taxon>
        <taxon>Macroventuria</taxon>
    </lineage>
</organism>
<evidence type="ECO:0000313" key="1">
    <source>
        <dbReference type="EMBL" id="KAF2625520.1"/>
    </source>
</evidence>
<proteinExistence type="predicted"/>
<dbReference type="EMBL" id="MU006725">
    <property type="protein sequence ID" value="KAF2625520.1"/>
    <property type="molecule type" value="Genomic_DNA"/>
</dbReference>
<comment type="caution">
    <text evidence="1">The sequence shown here is derived from an EMBL/GenBank/DDBJ whole genome shotgun (WGS) entry which is preliminary data.</text>
</comment>